<organism evidence="1 2">
    <name type="scientific">Hallella colorans</name>
    <dbReference type="NCBI Taxonomy" id="1703337"/>
    <lineage>
        <taxon>Bacteria</taxon>
        <taxon>Pseudomonadati</taxon>
        <taxon>Bacteroidota</taxon>
        <taxon>Bacteroidia</taxon>
        <taxon>Bacteroidales</taxon>
        <taxon>Prevotellaceae</taxon>
        <taxon>Hallella</taxon>
    </lineage>
</organism>
<evidence type="ECO:0000313" key="1">
    <source>
        <dbReference type="EMBL" id="PVX48144.1"/>
    </source>
</evidence>
<evidence type="ECO:0000313" key="2">
    <source>
        <dbReference type="Proteomes" id="UP000245870"/>
    </source>
</evidence>
<sequence>MNRHKKQIIAHRVFVRNGGIKTSNSEIMYPKSFVSNFWGLSVKQKRFSL</sequence>
<comment type="caution">
    <text evidence="1">The sequence shown here is derived from an EMBL/GenBank/DDBJ whole genome shotgun (WGS) entry which is preliminary data.</text>
</comment>
<dbReference type="Proteomes" id="UP000245870">
    <property type="component" value="Unassembled WGS sequence"/>
</dbReference>
<dbReference type="AlphaFoldDB" id="A0A2U0TX23"/>
<protein>
    <submittedName>
        <fullName evidence="1">Uncharacterized protein</fullName>
    </submittedName>
</protein>
<name>A0A2U0TX23_9BACT</name>
<dbReference type="EMBL" id="QENY01000029">
    <property type="protein sequence ID" value="PVX48144.1"/>
    <property type="molecule type" value="Genomic_DNA"/>
</dbReference>
<keyword evidence="2" id="KW-1185">Reference proteome</keyword>
<gene>
    <name evidence="1" type="ORF">C7379_12910</name>
</gene>
<proteinExistence type="predicted"/>
<reference evidence="1 2" key="1">
    <citation type="submission" date="2018-05" db="EMBL/GenBank/DDBJ databases">
        <title>Genomic Encyclopedia of Type Strains, Phase IV (KMG-IV): sequencing the most valuable type-strain genomes for metagenomic binning, comparative biology and taxonomic classification.</title>
        <authorList>
            <person name="Goeker M."/>
        </authorList>
    </citation>
    <scope>NUCLEOTIDE SEQUENCE [LARGE SCALE GENOMIC DNA]</scope>
    <source>
        <strain evidence="1 2">DSM 100333</strain>
    </source>
</reference>
<accession>A0A2U0TX23</accession>